<keyword evidence="3" id="KW-1185">Reference proteome</keyword>
<reference evidence="2 3" key="1">
    <citation type="submission" date="2014-03" db="EMBL/GenBank/DDBJ databases">
        <title>Draft genome of the hookworm Oesophagostomum dentatum.</title>
        <authorList>
            <person name="Mitreva M."/>
        </authorList>
    </citation>
    <scope>NUCLEOTIDE SEQUENCE [LARGE SCALE GENOMIC DNA]</scope>
    <source>
        <strain evidence="2 3">OD-Hann</strain>
    </source>
</reference>
<evidence type="ECO:0000313" key="3">
    <source>
        <dbReference type="Proteomes" id="UP000053660"/>
    </source>
</evidence>
<dbReference type="EMBL" id="KN550350">
    <property type="protein sequence ID" value="KHJ94380.1"/>
    <property type="molecule type" value="Genomic_DNA"/>
</dbReference>
<evidence type="ECO:0000313" key="2">
    <source>
        <dbReference type="EMBL" id="KHJ94380.1"/>
    </source>
</evidence>
<keyword evidence="1" id="KW-0472">Membrane</keyword>
<name>A0A0B1TG43_OESDE</name>
<keyword evidence="1" id="KW-1133">Transmembrane helix</keyword>
<feature type="transmembrane region" description="Helical" evidence="1">
    <location>
        <begin position="21"/>
        <end position="41"/>
    </location>
</feature>
<keyword evidence="1" id="KW-0812">Transmembrane</keyword>
<accession>A0A0B1TG43</accession>
<dbReference type="Proteomes" id="UP000053660">
    <property type="component" value="Unassembled WGS sequence"/>
</dbReference>
<protein>
    <submittedName>
        <fullName evidence="2">Uncharacterized protein</fullName>
    </submittedName>
</protein>
<evidence type="ECO:0000256" key="1">
    <source>
        <dbReference type="SAM" id="Phobius"/>
    </source>
</evidence>
<proteinExistence type="predicted"/>
<sequence>MIRISAVIRRVVRPLSSVGRGIGGPLCPHSVGIAVVLVLFWSCGYSHASAVDAERMKRFFVLSVIQRSVVF</sequence>
<gene>
    <name evidence="2" type="ORF">OESDEN_05690</name>
</gene>
<organism evidence="2 3">
    <name type="scientific">Oesophagostomum dentatum</name>
    <name type="common">Nodular worm</name>
    <dbReference type="NCBI Taxonomy" id="61180"/>
    <lineage>
        <taxon>Eukaryota</taxon>
        <taxon>Metazoa</taxon>
        <taxon>Ecdysozoa</taxon>
        <taxon>Nematoda</taxon>
        <taxon>Chromadorea</taxon>
        <taxon>Rhabditida</taxon>
        <taxon>Rhabditina</taxon>
        <taxon>Rhabditomorpha</taxon>
        <taxon>Strongyloidea</taxon>
        <taxon>Strongylidae</taxon>
        <taxon>Oesophagostomum</taxon>
    </lineage>
</organism>
<dbReference type="AlphaFoldDB" id="A0A0B1TG43"/>